<dbReference type="Proteomes" id="UP001151518">
    <property type="component" value="Unassembled WGS sequence"/>
</dbReference>
<evidence type="ECO:0008006" key="7">
    <source>
        <dbReference type="Google" id="ProtNLM"/>
    </source>
</evidence>
<dbReference type="Pfam" id="PF03343">
    <property type="entry name" value="SART-1"/>
    <property type="match status" value="1"/>
</dbReference>
<evidence type="ECO:0000313" key="5">
    <source>
        <dbReference type="EMBL" id="KAJ2675681.1"/>
    </source>
</evidence>
<evidence type="ECO:0000256" key="2">
    <source>
        <dbReference type="ARBA" id="ARBA00006076"/>
    </source>
</evidence>
<gene>
    <name evidence="5" type="ORF">GGI25_003879</name>
</gene>
<reference evidence="5" key="1">
    <citation type="submission" date="2022-07" db="EMBL/GenBank/DDBJ databases">
        <title>Phylogenomic reconstructions and comparative analyses of Kickxellomycotina fungi.</title>
        <authorList>
            <person name="Reynolds N.K."/>
            <person name="Stajich J.E."/>
            <person name="Barry K."/>
            <person name="Grigoriev I.V."/>
            <person name="Crous P."/>
            <person name="Smith M.E."/>
        </authorList>
    </citation>
    <scope>NUCLEOTIDE SEQUENCE</scope>
    <source>
        <strain evidence="5">NRRL 3115</strain>
    </source>
</reference>
<feature type="region of interest" description="Disordered" evidence="4">
    <location>
        <begin position="1"/>
        <end position="66"/>
    </location>
</feature>
<evidence type="ECO:0000313" key="6">
    <source>
        <dbReference type="Proteomes" id="UP001151518"/>
    </source>
</evidence>
<feature type="compositionally biased region" description="Basic and acidic residues" evidence="4">
    <location>
        <begin position="35"/>
        <end position="60"/>
    </location>
</feature>
<dbReference type="GO" id="GO:0045292">
    <property type="term" value="P:mRNA cis splicing, via spliceosome"/>
    <property type="evidence" value="ECO:0007669"/>
    <property type="project" value="TreeGrafter"/>
</dbReference>
<evidence type="ECO:0000256" key="4">
    <source>
        <dbReference type="SAM" id="MobiDB-lite"/>
    </source>
</evidence>
<feature type="region of interest" description="Disordered" evidence="4">
    <location>
        <begin position="426"/>
        <end position="496"/>
    </location>
</feature>
<feature type="region of interest" description="Disordered" evidence="4">
    <location>
        <begin position="286"/>
        <end position="314"/>
    </location>
</feature>
<feature type="compositionally biased region" description="Basic residues" evidence="4">
    <location>
        <begin position="214"/>
        <end position="229"/>
    </location>
</feature>
<feature type="compositionally biased region" description="Basic and acidic residues" evidence="4">
    <location>
        <begin position="290"/>
        <end position="303"/>
    </location>
</feature>
<sequence length="610" mass="68503">MAGKPSTVQKKRQRPTPTTPAPPNASDDDSLDALKWIERSRQRQKELSGQKSQPDNEKQQLGRQEYSADDLAGIKVAHDISKIAEGSEQVLTLQDRTIDELDDQEETSGLHLQNIELADIERARKNAENRARAHPLYGAETAHDVIEKEADTQSFVIGASGIIKASEQITETTEEKAHREMREQLGQTAASLDISARQITDFYTEEEATSLFRKPKKAKKNKKEKRRNGKTTSLNDLEEEAPGVDADLVNSILTRQTRIDDSNFIDDDEDLQRAIASVRRVSALKQKHVSSAEEIARQVREESSADGPAEATDLDGSSLVLSSTIEFVQSLKAAVSSAADDNKMDVETQIVKSERKPQPSGDNALEQPAQHSRKGIVVSTKAPKESTPEPTEEEPQLAEEEPSVGAGLSATLRLLRQRNMIDKLSAEQRERERLQRDRDTWVAEQRQRDLALQTERQRIKQLGRGTTLDPSRSKRSGRGKPDELTQKELEELKAREQEALDRKWAREYEDRMRDYKPDVKLEYFDETGRQLSTKEAYKQLSHAFHGHYSGKNKIDKLVQKRERERKQMELTSTSTTHEHGAALENVHKKLGAAGIVMTASGKTEGGSRAK</sequence>
<dbReference type="AlphaFoldDB" id="A0A9W8G7N8"/>
<protein>
    <recommendedName>
        <fullName evidence="7">SART-1 protein</fullName>
    </recommendedName>
</protein>
<keyword evidence="3" id="KW-0539">Nucleus</keyword>
<dbReference type="PANTHER" id="PTHR14152:SF5">
    <property type="entry name" value="U4_U6.U5 TRI-SNRNP-ASSOCIATED PROTEIN 1"/>
    <property type="match status" value="1"/>
</dbReference>
<dbReference type="PANTHER" id="PTHR14152">
    <property type="entry name" value="SQUAMOUS CELL CARCINOMA ANTIGEN RECOGNISED BY CYTOTOXIC T LYMPHOCYTES"/>
    <property type="match status" value="1"/>
</dbReference>
<feature type="compositionally biased region" description="Basic and acidic residues" evidence="4">
    <location>
        <begin position="426"/>
        <end position="449"/>
    </location>
</feature>
<organism evidence="5 6">
    <name type="scientific">Coemansia spiralis</name>
    <dbReference type="NCBI Taxonomy" id="417178"/>
    <lineage>
        <taxon>Eukaryota</taxon>
        <taxon>Fungi</taxon>
        <taxon>Fungi incertae sedis</taxon>
        <taxon>Zoopagomycota</taxon>
        <taxon>Kickxellomycotina</taxon>
        <taxon>Kickxellomycetes</taxon>
        <taxon>Kickxellales</taxon>
        <taxon>Kickxellaceae</taxon>
        <taxon>Coemansia</taxon>
    </lineage>
</organism>
<dbReference type="GO" id="GO:0000481">
    <property type="term" value="P:maturation of 5S rRNA"/>
    <property type="evidence" value="ECO:0007669"/>
    <property type="project" value="TreeGrafter"/>
</dbReference>
<evidence type="ECO:0000256" key="3">
    <source>
        <dbReference type="ARBA" id="ARBA00023242"/>
    </source>
</evidence>
<comment type="subcellular location">
    <subcellularLocation>
        <location evidence="1">Nucleus</location>
    </subcellularLocation>
</comment>
<evidence type="ECO:0000256" key="1">
    <source>
        <dbReference type="ARBA" id="ARBA00004123"/>
    </source>
</evidence>
<dbReference type="EMBL" id="JANBTW010000046">
    <property type="protein sequence ID" value="KAJ2675681.1"/>
    <property type="molecule type" value="Genomic_DNA"/>
</dbReference>
<feature type="region of interest" description="Disordered" evidence="4">
    <location>
        <begin position="352"/>
        <end position="411"/>
    </location>
</feature>
<feature type="region of interest" description="Disordered" evidence="4">
    <location>
        <begin position="214"/>
        <end position="239"/>
    </location>
</feature>
<feature type="compositionally biased region" description="Basic and acidic residues" evidence="4">
    <location>
        <begin position="479"/>
        <end position="496"/>
    </location>
</feature>
<comment type="caution">
    <text evidence="5">The sequence shown here is derived from an EMBL/GenBank/DDBJ whole genome shotgun (WGS) entry which is preliminary data.</text>
</comment>
<accession>A0A9W8G7N8</accession>
<feature type="compositionally biased region" description="Acidic residues" evidence="4">
    <location>
        <begin position="390"/>
        <end position="402"/>
    </location>
</feature>
<proteinExistence type="inferred from homology"/>
<comment type="similarity">
    <text evidence="2">Belongs to the SNU66/SART1 family.</text>
</comment>
<dbReference type="GO" id="GO:0046540">
    <property type="term" value="C:U4/U6 x U5 tri-snRNP complex"/>
    <property type="evidence" value="ECO:0007669"/>
    <property type="project" value="TreeGrafter"/>
</dbReference>
<name>A0A9W8G7N8_9FUNG</name>
<dbReference type="OrthoDB" id="5583at2759"/>
<dbReference type="InterPro" id="IPR005011">
    <property type="entry name" value="SNU66/SART1"/>
</dbReference>